<keyword evidence="6" id="KW-0276">Fatty acid metabolism</keyword>
<dbReference type="Gene3D" id="2.40.110.10">
    <property type="entry name" value="Butyryl-CoA Dehydrogenase, subunit A, domain 2"/>
    <property type="match status" value="1"/>
</dbReference>
<evidence type="ECO:0000256" key="1">
    <source>
        <dbReference type="ARBA" id="ARBA00001974"/>
    </source>
</evidence>
<keyword evidence="4 9" id="KW-0285">Flavoprotein</keyword>
<feature type="active site" description="Proton acceptor" evidence="10">
    <location>
        <position position="346"/>
    </location>
</feature>
<dbReference type="InterPro" id="IPR055060">
    <property type="entry name" value="ACOX_C_alpha1"/>
</dbReference>
<accession>A0AAV8Z9Z4</accession>
<evidence type="ECO:0000256" key="11">
    <source>
        <dbReference type="PIRSR" id="PIRSR000168-2"/>
    </source>
</evidence>
<comment type="caution">
    <text evidence="14">The sequence shown here is derived from an EMBL/GenBank/DDBJ whole genome shotgun (WGS) entry which is preliminary data.</text>
</comment>
<evidence type="ECO:0000256" key="6">
    <source>
        <dbReference type="ARBA" id="ARBA00022832"/>
    </source>
</evidence>
<evidence type="ECO:0000259" key="12">
    <source>
        <dbReference type="Pfam" id="PF01756"/>
    </source>
</evidence>
<keyword evidence="7" id="KW-0560">Oxidoreductase</keyword>
<evidence type="ECO:0000313" key="14">
    <source>
        <dbReference type="EMBL" id="KAJ8961066.1"/>
    </source>
</evidence>
<dbReference type="GO" id="GO:0005504">
    <property type="term" value="F:fatty acid binding"/>
    <property type="evidence" value="ECO:0007669"/>
    <property type="project" value="TreeGrafter"/>
</dbReference>
<dbReference type="FunFam" id="2.40.110.10:FF:000005">
    <property type="entry name" value="Acyl-coenzyme A oxidase"/>
    <property type="match status" value="1"/>
</dbReference>
<dbReference type="EMBL" id="JANEYF010001621">
    <property type="protein sequence ID" value="KAJ8961066.1"/>
    <property type="molecule type" value="Genomic_DNA"/>
</dbReference>
<reference evidence="14" key="1">
    <citation type="journal article" date="2023" name="Insect Mol. Biol.">
        <title>Genome sequencing provides insights into the evolution of gene families encoding plant cell wall-degrading enzymes in longhorned beetles.</title>
        <authorList>
            <person name="Shin N.R."/>
            <person name="Okamura Y."/>
            <person name="Kirsch R."/>
            <person name="Pauchet Y."/>
        </authorList>
    </citation>
    <scope>NUCLEOTIDE SEQUENCE</scope>
    <source>
        <strain evidence="14">RBIC_L_NR</strain>
    </source>
</reference>
<keyword evidence="15" id="KW-1185">Reference proteome</keyword>
<evidence type="ECO:0000256" key="2">
    <source>
        <dbReference type="ARBA" id="ARBA00005189"/>
    </source>
</evidence>
<proteinExistence type="inferred from homology"/>
<dbReference type="Proteomes" id="UP001162156">
    <property type="component" value="Unassembled WGS sequence"/>
</dbReference>
<dbReference type="FunFam" id="1.20.140.10:FF:000007">
    <property type="entry name" value="Acyl-coenzyme A oxidase"/>
    <property type="match status" value="1"/>
</dbReference>
<dbReference type="AlphaFoldDB" id="A0AAV8Z9Z4"/>
<feature type="domain" description="Acyl-CoA oxidase C-terminal" evidence="12">
    <location>
        <begin position="406"/>
        <end position="581"/>
    </location>
</feature>
<protein>
    <recommendedName>
        <fullName evidence="9">Acyl-coenzyme A oxidase</fullName>
    </recommendedName>
</protein>
<dbReference type="Pfam" id="PF22924">
    <property type="entry name" value="ACOX_C_alpha1"/>
    <property type="match status" value="1"/>
</dbReference>
<dbReference type="GO" id="GO:0005777">
    <property type="term" value="C:peroxisome"/>
    <property type="evidence" value="ECO:0007669"/>
    <property type="project" value="InterPro"/>
</dbReference>
<dbReference type="InterPro" id="IPR012258">
    <property type="entry name" value="Acyl-CoA_oxidase"/>
</dbReference>
<comment type="pathway">
    <text evidence="2">Lipid metabolism.</text>
</comment>
<keyword evidence="8" id="KW-0443">Lipid metabolism</keyword>
<evidence type="ECO:0000256" key="4">
    <source>
        <dbReference type="ARBA" id="ARBA00022630"/>
    </source>
</evidence>
<dbReference type="GO" id="GO:0055088">
    <property type="term" value="P:lipid homeostasis"/>
    <property type="evidence" value="ECO:0007669"/>
    <property type="project" value="TreeGrafter"/>
</dbReference>
<evidence type="ECO:0000259" key="13">
    <source>
        <dbReference type="Pfam" id="PF22924"/>
    </source>
</evidence>
<dbReference type="GO" id="GO:0071949">
    <property type="term" value="F:FAD binding"/>
    <property type="evidence" value="ECO:0007669"/>
    <property type="project" value="InterPro"/>
</dbReference>
<evidence type="ECO:0000256" key="3">
    <source>
        <dbReference type="ARBA" id="ARBA00006288"/>
    </source>
</evidence>
<evidence type="ECO:0000256" key="5">
    <source>
        <dbReference type="ARBA" id="ARBA00022827"/>
    </source>
</evidence>
<dbReference type="GO" id="GO:0033540">
    <property type="term" value="P:fatty acid beta-oxidation using acyl-CoA oxidase"/>
    <property type="evidence" value="ECO:0007669"/>
    <property type="project" value="TreeGrafter"/>
</dbReference>
<evidence type="ECO:0000256" key="7">
    <source>
        <dbReference type="ARBA" id="ARBA00023002"/>
    </source>
</evidence>
<gene>
    <name evidence="14" type="ORF">NQ314_005996</name>
</gene>
<evidence type="ECO:0000256" key="10">
    <source>
        <dbReference type="PIRSR" id="PIRSR000168-1"/>
    </source>
</evidence>
<organism evidence="14 15">
    <name type="scientific">Rhamnusium bicolor</name>
    <dbReference type="NCBI Taxonomy" id="1586634"/>
    <lineage>
        <taxon>Eukaryota</taxon>
        <taxon>Metazoa</taxon>
        <taxon>Ecdysozoa</taxon>
        <taxon>Arthropoda</taxon>
        <taxon>Hexapoda</taxon>
        <taxon>Insecta</taxon>
        <taxon>Pterygota</taxon>
        <taxon>Neoptera</taxon>
        <taxon>Endopterygota</taxon>
        <taxon>Coleoptera</taxon>
        <taxon>Polyphaga</taxon>
        <taxon>Cucujiformia</taxon>
        <taxon>Chrysomeloidea</taxon>
        <taxon>Cerambycidae</taxon>
        <taxon>Lepturinae</taxon>
        <taxon>Rhagiini</taxon>
        <taxon>Rhamnusium</taxon>
    </lineage>
</organism>
<dbReference type="Gene3D" id="1.20.140.10">
    <property type="entry name" value="Butyryl-CoA Dehydrogenase, subunit A, domain 3"/>
    <property type="match status" value="2"/>
</dbReference>
<feature type="domain" description="Acyl-CoA oxidase C-alpha1" evidence="13">
    <location>
        <begin position="255"/>
        <end position="361"/>
    </location>
</feature>
<dbReference type="SUPFAM" id="SSF56645">
    <property type="entry name" value="Acyl-CoA dehydrogenase NM domain-like"/>
    <property type="match status" value="1"/>
</dbReference>
<dbReference type="PANTHER" id="PTHR10909">
    <property type="entry name" value="ELECTRON TRANSPORT OXIDOREDUCTASE"/>
    <property type="match status" value="1"/>
</dbReference>
<dbReference type="PANTHER" id="PTHR10909:SF390">
    <property type="entry name" value="PEROXISOMAL ACYL-COENZYME A OXIDASE 3"/>
    <property type="match status" value="1"/>
</dbReference>
<dbReference type="SUPFAM" id="SSF47203">
    <property type="entry name" value="Acyl-CoA dehydrogenase C-terminal domain-like"/>
    <property type="match status" value="2"/>
</dbReference>
<feature type="binding site" evidence="11">
    <location>
        <position position="123"/>
    </location>
    <ligand>
        <name>FAD</name>
        <dbReference type="ChEBI" id="CHEBI:57692"/>
    </ligand>
</feature>
<evidence type="ECO:0000256" key="9">
    <source>
        <dbReference type="PIRNR" id="PIRNR000168"/>
    </source>
</evidence>
<dbReference type="InterPro" id="IPR009100">
    <property type="entry name" value="AcylCoA_DH/oxidase_NM_dom_sf"/>
</dbReference>
<dbReference type="Pfam" id="PF01756">
    <property type="entry name" value="ACOX"/>
    <property type="match status" value="1"/>
</dbReference>
<name>A0AAV8Z9Z4_9CUCU</name>
<dbReference type="PIRSF" id="PIRSF000168">
    <property type="entry name" value="Acyl-CoA_oxidase"/>
    <property type="match status" value="1"/>
</dbReference>
<dbReference type="GO" id="GO:0016402">
    <property type="term" value="F:pristanoyl-CoA oxidase activity"/>
    <property type="evidence" value="ECO:0007669"/>
    <property type="project" value="TreeGrafter"/>
</dbReference>
<comment type="similarity">
    <text evidence="3 9">Belongs to the acyl-CoA oxidase family.</text>
</comment>
<comment type="cofactor">
    <cofactor evidence="1">
        <name>FAD</name>
        <dbReference type="ChEBI" id="CHEBI:57692"/>
    </cofactor>
</comment>
<sequence length="590" mass="66585">MKFMKHCKKCPDYITDRSSVQTFDETRRLAVRQAMSHKDIEILSLSSIIQNLKRPAAATRIMMQFSPASTIKYSVVFRLFTAAITNMGTERHYHYLDDIEDGKGTKNFILNSSDFEAAKCWAGGLGQSATHAIVYAQLILKGISYGLHAFVVPIRDPKNLLPYTGLIVGDMGEKIGLNGIDNGFVVFNKYPIPRENLLNKFGEVTEDGEYVSPIKDPNKRHGAALGSLSAGRVNITCICEAMGIKALTIAIRYAAQHRLLPYLAAAYVLREFNTYFIEVFYQFSIDTNIGSKKDVLPDLGMEIHAISSACKSVAGWIMKDAIQECREASSGIGDVRNDHDANLTYEGENHVLIQQTSNWLLKMWPLILNEEKISTPLKSADFLSDGLEILRKGKFTAFTFEEICAPENIISIYQWLTCYLLKRSYYKVETELKSGKSNFWAKNNSHVYHCKNLSIVFIQHFFLQRMLSKISEAEDPAIKNVLTNLFVLYGLWSLEKHIPTLYHGEFAQGPTLPNLLQHSILKLCADLKNDAVSLIDAVAPPDFILNSILGASDGMVYKHLESAIYSSPYAMERPKWWKEIINWKDNKSKL</sequence>
<dbReference type="InterPro" id="IPR002655">
    <property type="entry name" value="Acyl-CoA_oxidase_C"/>
</dbReference>
<dbReference type="InterPro" id="IPR036250">
    <property type="entry name" value="AcylCo_DH-like_C"/>
</dbReference>
<keyword evidence="5 9" id="KW-0274">FAD</keyword>
<evidence type="ECO:0000256" key="8">
    <source>
        <dbReference type="ARBA" id="ARBA00023098"/>
    </source>
</evidence>
<evidence type="ECO:0000313" key="15">
    <source>
        <dbReference type="Proteomes" id="UP001162156"/>
    </source>
</evidence>
<dbReference type="InterPro" id="IPR046373">
    <property type="entry name" value="Acyl-CoA_Oxase/DH_mid-dom_sf"/>
</dbReference>